<protein>
    <recommendedName>
        <fullName evidence="2">DUF1904 domain-containing protein</fullName>
    </recommendedName>
</protein>
<organism evidence="1">
    <name type="scientific">bioreactor metagenome</name>
    <dbReference type="NCBI Taxonomy" id="1076179"/>
    <lineage>
        <taxon>unclassified sequences</taxon>
        <taxon>metagenomes</taxon>
        <taxon>ecological metagenomes</taxon>
    </lineage>
</organism>
<proteinExistence type="predicted"/>
<dbReference type="InterPro" id="IPR014347">
    <property type="entry name" value="Tautomerase/MIF_sf"/>
</dbReference>
<evidence type="ECO:0008006" key="2">
    <source>
        <dbReference type="Google" id="ProtNLM"/>
    </source>
</evidence>
<dbReference type="EMBL" id="VSSQ01006427">
    <property type="protein sequence ID" value="MPM32658.1"/>
    <property type="molecule type" value="Genomic_DNA"/>
</dbReference>
<gene>
    <name evidence="1" type="ORF">SDC9_79223</name>
</gene>
<name>A0A644YXB8_9ZZZZ</name>
<dbReference type="Gene3D" id="3.30.429.10">
    <property type="entry name" value="Macrophage Migration Inhibitory Factor"/>
    <property type="match status" value="1"/>
</dbReference>
<dbReference type="InterPro" id="IPR015017">
    <property type="entry name" value="DUF1904"/>
</dbReference>
<evidence type="ECO:0000313" key="1">
    <source>
        <dbReference type="EMBL" id="MPM32658.1"/>
    </source>
</evidence>
<dbReference type="SUPFAM" id="SSF55331">
    <property type="entry name" value="Tautomerase/MIF"/>
    <property type="match status" value="1"/>
</dbReference>
<dbReference type="AlphaFoldDB" id="A0A644YXB8"/>
<comment type="caution">
    <text evidence="1">The sequence shown here is derived from an EMBL/GenBank/DDBJ whole genome shotgun (WGS) entry which is preliminary data.</text>
</comment>
<reference evidence="1" key="1">
    <citation type="submission" date="2019-08" db="EMBL/GenBank/DDBJ databases">
        <authorList>
            <person name="Kucharzyk K."/>
            <person name="Murdoch R.W."/>
            <person name="Higgins S."/>
            <person name="Loffler F."/>
        </authorList>
    </citation>
    <scope>NUCLEOTIDE SEQUENCE</scope>
</reference>
<accession>A0A644YXB8</accession>
<sequence length="108" mass="12661">MPILKFNGVESRKLCDISKELVDKLQELLQCPRDYFSLEVIQSLCIKDGEYVEVSPRVEIAWFDRGQETQNSVAKILTEYVKEMGYPNVDVIFTCLEEKKYYENGEHF</sequence>
<dbReference type="Pfam" id="PF08921">
    <property type="entry name" value="DUF1904"/>
    <property type="match status" value="1"/>
</dbReference>